<keyword evidence="1 2" id="KW-0224">Dipeptidase</keyword>
<keyword evidence="2" id="KW-0378">Hydrolase</keyword>
<dbReference type="HOGENOM" id="CLU_031404_3_0_1"/>
<keyword evidence="2" id="KW-0479">Metal-binding</keyword>
<evidence type="ECO:0000256" key="1">
    <source>
        <dbReference type="ARBA" id="ARBA00022997"/>
    </source>
</evidence>
<sequence>MLLSLSYRLTSGRLVVVETLSQLDVIRRLQGAYPEVFSPGTLDSSSALYEFRRKSNLLSPIGLEGLHMIGRTASTLWLYHKLGVKYVTLTWNCRNAIADAAQVTVLDDSLDPEAAQPAKPYWVGLSPLGVKTIRELNRLGIRRMVPKPGAWSGSISPIRTLRLCSTYLAAIRRNIFLVQKRPSSSLTPPRNLPTFFPANSILEFVAEHILYIGKKIGFEQVGIGSDYCGISDTPKGLEDVAKFPDLVREYCRRSLRDDEIEGIIGGNVLRVWRRVEEVSAEMQARGELPMEDEI</sequence>
<comment type="similarity">
    <text evidence="2">Belongs to the metallo-dependent hydrolases superfamily. Peptidase M19 family.</text>
</comment>
<dbReference type="Pfam" id="PF01244">
    <property type="entry name" value="Peptidase_M19"/>
    <property type="match status" value="2"/>
</dbReference>
<accession>A0A0D2E439</accession>
<dbReference type="EMBL" id="KN847323">
    <property type="protein sequence ID" value="KIW50233.1"/>
    <property type="molecule type" value="Genomic_DNA"/>
</dbReference>
<dbReference type="PANTHER" id="PTHR10443">
    <property type="entry name" value="MICROSOMAL DIPEPTIDASE"/>
    <property type="match status" value="1"/>
</dbReference>
<comment type="cofactor">
    <cofactor evidence="2">
        <name>Zn(2+)</name>
        <dbReference type="ChEBI" id="CHEBI:29105"/>
    </cofactor>
</comment>
<comment type="catalytic activity">
    <reaction evidence="2">
        <text>an L-aminoacyl-L-amino acid + H2O = 2 an L-alpha-amino acid</text>
        <dbReference type="Rhea" id="RHEA:48940"/>
        <dbReference type="ChEBI" id="CHEBI:15377"/>
        <dbReference type="ChEBI" id="CHEBI:59869"/>
        <dbReference type="ChEBI" id="CHEBI:77460"/>
        <dbReference type="EC" id="3.4.13.19"/>
    </reaction>
</comment>
<dbReference type="AlphaFoldDB" id="A0A0D2E439"/>
<reference evidence="3 4" key="1">
    <citation type="submission" date="2015-01" db="EMBL/GenBank/DDBJ databases">
        <title>The Genome Sequence of Exophiala xenobiotica CBS118157.</title>
        <authorList>
            <consortium name="The Broad Institute Genomics Platform"/>
            <person name="Cuomo C."/>
            <person name="de Hoog S."/>
            <person name="Gorbushina A."/>
            <person name="Stielow B."/>
            <person name="Teixiera M."/>
            <person name="Abouelleil A."/>
            <person name="Chapman S.B."/>
            <person name="Priest M."/>
            <person name="Young S.K."/>
            <person name="Wortman J."/>
            <person name="Nusbaum C."/>
            <person name="Birren B."/>
        </authorList>
    </citation>
    <scope>NUCLEOTIDE SEQUENCE [LARGE SCALE GENOMIC DNA]</scope>
    <source>
        <strain evidence="3 4">CBS 118157</strain>
    </source>
</reference>
<keyword evidence="2" id="KW-0482">Metalloprotease</keyword>
<evidence type="ECO:0000256" key="2">
    <source>
        <dbReference type="RuleBase" id="RU341113"/>
    </source>
</evidence>
<gene>
    <name evidence="3" type="ORF">PV05_11841</name>
</gene>
<dbReference type="Proteomes" id="UP000054342">
    <property type="component" value="Unassembled WGS sequence"/>
</dbReference>
<evidence type="ECO:0000313" key="3">
    <source>
        <dbReference type="EMBL" id="KIW50233.1"/>
    </source>
</evidence>
<name>A0A0D2E439_9EURO</name>
<keyword evidence="2" id="KW-0645">Protease</keyword>
<dbReference type="PANTHER" id="PTHR10443:SF12">
    <property type="entry name" value="DIPEPTIDASE"/>
    <property type="match status" value="1"/>
</dbReference>
<proteinExistence type="inferred from homology"/>
<dbReference type="InterPro" id="IPR032466">
    <property type="entry name" value="Metal_Hydrolase"/>
</dbReference>
<dbReference type="PROSITE" id="PS51365">
    <property type="entry name" value="RENAL_DIPEPTIDASE_2"/>
    <property type="match status" value="1"/>
</dbReference>
<dbReference type="EC" id="3.4.13.19" evidence="2"/>
<dbReference type="STRING" id="348802.A0A0D2E439"/>
<dbReference type="GO" id="GO:0046872">
    <property type="term" value="F:metal ion binding"/>
    <property type="evidence" value="ECO:0007669"/>
    <property type="project" value="UniProtKB-UniRule"/>
</dbReference>
<dbReference type="GeneID" id="25333749"/>
<dbReference type="GO" id="GO:0006508">
    <property type="term" value="P:proteolysis"/>
    <property type="evidence" value="ECO:0007669"/>
    <property type="project" value="UniProtKB-KW"/>
</dbReference>
<dbReference type="RefSeq" id="XP_013310817.1">
    <property type="nucleotide sequence ID" value="XM_013455363.1"/>
</dbReference>
<keyword evidence="2" id="KW-0862">Zinc</keyword>
<dbReference type="SUPFAM" id="SSF51556">
    <property type="entry name" value="Metallo-dependent hydrolases"/>
    <property type="match status" value="1"/>
</dbReference>
<dbReference type="OrthoDB" id="445695at2759"/>
<evidence type="ECO:0000313" key="4">
    <source>
        <dbReference type="Proteomes" id="UP000054342"/>
    </source>
</evidence>
<dbReference type="GO" id="GO:0070573">
    <property type="term" value="F:metallodipeptidase activity"/>
    <property type="evidence" value="ECO:0007669"/>
    <property type="project" value="InterPro"/>
</dbReference>
<organism evidence="3 4">
    <name type="scientific">Exophiala xenobiotica</name>
    <dbReference type="NCBI Taxonomy" id="348802"/>
    <lineage>
        <taxon>Eukaryota</taxon>
        <taxon>Fungi</taxon>
        <taxon>Dikarya</taxon>
        <taxon>Ascomycota</taxon>
        <taxon>Pezizomycotina</taxon>
        <taxon>Eurotiomycetes</taxon>
        <taxon>Chaetothyriomycetidae</taxon>
        <taxon>Chaetothyriales</taxon>
        <taxon>Herpotrichiellaceae</taxon>
        <taxon>Exophiala</taxon>
    </lineage>
</organism>
<keyword evidence="4" id="KW-1185">Reference proteome</keyword>
<dbReference type="Gene3D" id="3.20.20.140">
    <property type="entry name" value="Metal-dependent hydrolases"/>
    <property type="match status" value="2"/>
</dbReference>
<dbReference type="InterPro" id="IPR008257">
    <property type="entry name" value="Pept_M19"/>
</dbReference>
<protein>
    <recommendedName>
        <fullName evidence="2">Dipeptidase</fullName>
        <ecNumber evidence="2">3.4.13.19</ecNumber>
    </recommendedName>
</protein>